<comment type="similarity">
    <text evidence="3 15 17">Belongs to the RNA methyltransferase TrmD family.</text>
</comment>
<evidence type="ECO:0000256" key="7">
    <source>
        <dbReference type="ARBA" id="ARBA00022490"/>
    </source>
</evidence>
<proteinExistence type="inferred from homology"/>
<evidence type="ECO:0000256" key="11">
    <source>
        <dbReference type="ARBA" id="ARBA00022694"/>
    </source>
</evidence>
<comment type="caution">
    <text evidence="20">The sequence shown here is derived from an EMBL/GenBank/DDBJ whole genome shotgun (WGS) entry which is preliminary data.</text>
</comment>
<evidence type="ECO:0000256" key="9">
    <source>
        <dbReference type="ARBA" id="ARBA00022679"/>
    </source>
</evidence>
<dbReference type="GO" id="GO:0005829">
    <property type="term" value="C:cytosol"/>
    <property type="evidence" value="ECO:0007669"/>
    <property type="project" value="TreeGrafter"/>
</dbReference>
<evidence type="ECO:0000256" key="6">
    <source>
        <dbReference type="ARBA" id="ARBA00014679"/>
    </source>
</evidence>
<dbReference type="InterPro" id="IPR002649">
    <property type="entry name" value="tRNA_m1G_MeTrfase_TrmD"/>
</dbReference>
<gene>
    <name evidence="15 20" type="primary">trmD</name>
    <name evidence="20" type="ORF">SZ25_00542</name>
</gene>
<evidence type="ECO:0000256" key="8">
    <source>
        <dbReference type="ARBA" id="ARBA00022603"/>
    </source>
</evidence>
<evidence type="ECO:0000256" key="3">
    <source>
        <dbReference type="ARBA" id="ARBA00007630"/>
    </source>
</evidence>
<dbReference type="GO" id="GO:0002939">
    <property type="term" value="P:tRNA N1-guanine methylation"/>
    <property type="evidence" value="ECO:0007669"/>
    <property type="project" value="TreeGrafter"/>
</dbReference>
<evidence type="ECO:0000256" key="15">
    <source>
        <dbReference type="HAMAP-Rule" id="MF_00605"/>
    </source>
</evidence>
<feature type="binding site" evidence="15 16">
    <location>
        <position position="118"/>
    </location>
    <ligand>
        <name>S-adenosyl-L-methionine</name>
        <dbReference type="ChEBI" id="CHEBI:59789"/>
    </ligand>
</feature>
<evidence type="ECO:0000256" key="2">
    <source>
        <dbReference type="ARBA" id="ARBA00004496"/>
    </source>
</evidence>
<sequence>MTNILFKATILTLFPEMFPGPLGYSLAKRALDNNIWQLDLINIRDYALGAKGHLIDDKAYGGGSGMVLRADVIGPAIEKAIEQTGSKNIIYMSPRGKTLDQTLVKKLVEKQNIIILCGRFEGIDERVIEEYNIEEISVGDYILSGGEIACMSMIDACVRLLPGVIENTNTLTEESFVSDNIAGLLEYPLYTRPENWKERTVPPVLTSGNHEKIAEWKKEQSKAITKERRPDLWQKYKE</sequence>
<keyword evidence="11 15" id="KW-0819">tRNA processing</keyword>
<keyword evidence="9 15" id="KW-0808">Transferase</keyword>
<dbReference type="GO" id="GO:0052906">
    <property type="term" value="F:tRNA (guanine(37)-N1)-methyltransferase activity"/>
    <property type="evidence" value="ECO:0007669"/>
    <property type="project" value="UniProtKB-UniRule"/>
</dbReference>
<feature type="binding site" evidence="15 16">
    <location>
        <begin position="138"/>
        <end position="143"/>
    </location>
    <ligand>
        <name>S-adenosyl-L-methionine</name>
        <dbReference type="ChEBI" id="CHEBI:59789"/>
    </ligand>
</feature>
<dbReference type="Gene3D" id="1.10.1270.20">
    <property type="entry name" value="tRNA(m1g37)methyltransferase, domain 2"/>
    <property type="match status" value="1"/>
</dbReference>
<evidence type="ECO:0000313" key="21">
    <source>
        <dbReference type="Proteomes" id="UP000033358"/>
    </source>
</evidence>
<dbReference type="InterPro" id="IPR016009">
    <property type="entry name" value="tRNA_MeTrfase_TRMD/TRM10"/>
</dbReference>
<evidence type="ECO:0000256" key="17">
    <source>
        <dbReference type="RuleBase" id="RU003464"/>
    </source>
</evidence>
<feature type="domain" description="tRNA methyltransferase TRMD/TRM10-type" evidence="19">
    <location>
        <begin position="7"/>
        <end position="235"/>
    </location>
</feature>
<evidence type="ECO:0000256" key="1">
    <source>
        <dbReference type="ARBA" id="ARBA00002634"/>
    </source>
</evidence>
<dbReference type="PANTHER" id="PTHR46417">
    <property type="entry name" value="TRNA (GUANINE-N(1)-)-METHYLTRANSFERASE"/>
    <property type="match status" value="1"/>
</dbReference>
<dbReference type="InterPro" id="IPR029026">
    <property type="entry name" value="tRNA_m1G_MTases_N"/>
</dbReference>
<keyword evidence="10 15" id="KW-0949">S-adenosyl-L-methionine</keyword>
<accession>A0A0F5MQS1</accession>
<evidence type="ECO:0000256" key="10">
    <source>
        <dbReference type="ARBA" id="ARBA00022691"/>
    </source>
</evidence>
<dbReference type="InterPro" id="IPR023148">
    <property type="entry name" value="tRNA_m1G_MeTrfase_C_sf"/>
</dbReference>
<name>A0A0F5MQS1_9RICK</name>
<evidence type="ECO:0000256" key="12">
    <source>
        <dbReference type="ARBA" id="ARBA00029736"/>
    </source>
</evidence>
<protein>
    <recommendedName>
        <fullName evidence="6 15">tRNA (guanine-N(1)-)-methyltransferase</fullName>
        <ecNumber evidence="5 15">2.1.1.228</ecNumber>
    </recommendedName>
    <alternativeName>
        <fullName evidence="12 15">M1G-methyltransferase</fullName>
    </alternativeName>
    <alternativeName>
        <fullName evidence="13 15">tRNA [GM37] methyltransferase</fullName>
    </alternativeName>
</protein>
<dbReference type="HAMAP" id="MF_00605">
    <property type="entry name" value="TrmD"/>
    <property type="match status" value="1"/>
</dbReference>
<comment type="catalytic activity">
    <reaction evidence="14 15 17">
        <text>guanosine(37) in tRNA + S-adenosyl-L-methionine = N(1)-methylguanosine(37) in tRNA + S-adenosyl-L-homocysteine + H(+)</text>
        <dbReference type="Rhea" id="RHEA:36899"/>
        <dbReference type="Rhea" id="RHEA-COMP:10145"/>
        <dbReference type="Rhea" id="RHEA-COMP:10147"/>
        <dbReference type="ChEBI" id="CHEBI:15378"/>
        <dbReference type="ChEBI" id="CHEBI:57856"/>
        <dbReference type="ChEBI" id="CHEBI:59789"/>
        <dbReference type="ChEBI" id="CHEBI:73542"/>
        <dbReference type="ChEBI" id="CHEBI:74269"/>
        <dbReference type="EC" id="2.1.1.228"/>
    </reaction>
</comment>
<dbReference type="PIRSF" id="PIRSF000386">
    <property type="entry name" value="tRNA_mtase"/>
    <property type="match status" value="1"/>
</dbReference>
<dbReference type="CDD" id="cd18080">
    <property type="entry name" value="TrmD-like"/>
    <property type="match status" value="1"/>
</dbReference>
<dbReference type="InterPro" id="IPR029028">
    <property type="entry name" value="Alpha/beta_knot_MTases"/>
</dbReference>
<feature type="region of interest" description="Disordered" evidence="18">
    <location>
        <begin position="216"/>
        <end position="238"/>
    </location>
</feature>
<dbReference type="FunFam" id="3.40.1280.10:FF:000001">
    <property type="entry name" value="tRNA (guanine-N(1)-)-methyltransferase"/>
    <property type="match status" value="1"/>
</dbReference>
<dbReference type="Gene3D" id="3.40.1280.10">
    <property type="match status" value="1"/>
</dbReference>
<dbReference type="PATRIC" id="fig|1607817.3.peg.539"/>
<evidence type="ECO:0000256" key="5">
    <source>
        <dbReference type="ARBA" id="ARBA00012807"/>
    </source>
</evidence>
<dbReference type="PANTHER" id="PTHR46417:SF1">
    <property type="entry name" value="TRNA (GUANINE-N(1)-)-METHYLTRANSFERASE"/>
    <property type="match status" value="1"/>
</dbReference>
<comment type="subcellular location">
    <subcellularLocation>
        <location evidence="2 15 17">Cytoplasm</location>
    </subcellularLocation>
</comment>
<keyword evidence="7 15" id="KW-0963">Cytoplasm</keyword>
<evidence type="ECO:0000256" key="16">
    <source>
        <dbReference type="PIRSR" id="PIRSR000386-1"/>
    </source>
</evidence>
<evidence type="ECO:0000313" key="20">
    <source>
        <dbReference type="EMBL" id="KKB96392.1"/>
    </source>
</evidence>
<reference evidence="20 21" key="1">
    <citation type="submission" date="2015-02" db="EMBL/GenBank/DDBJ databases">
        <title>Single cell genomics of a rare environmental alphaproteobacterium provides unique insights into Rickettsiaceae evolution.</title>
        <authorList>
            <person name="Martijn J."/>
            <person name="Schulz F."/>
            <person name="Zaremba-Niedzwiedzka K."/>
            <person name="Viklund J."/>
            <person name="Stepanauskas R."/>
            <person name="Andersson S.G.E."/>
            <person name="Horn M."/>
            <person name="Guy L."/>
            <person name="Ettema T.J.G."/>
        </authorList>
    </citation>
    <scope>NUCLEOTIDE SEQUENCE [LARGE SCALE GENOMIC DNA]</scope>
    <source>
        <strain evidence="20 21">SCGC AAA041-L04</strain>
    </source>
</reference>
<evidence type="ECO:0000259" key="19">
    <source>
        <dbReference type="Pfam" id="PF01746"/>
    </source>
</evidence>
<dbReference type="Proteomes" id="UP000033358">
    <property type="component" value="Unassembled WGS sequence"/>
</dbReference>
<dbReference type="NCBIfam" id="NF000648">
    <property type="entry name" value="PRK00026.1"/>
    <property type="match status" value="1"/>
</dbReference>
<dbReference type="EC" id="2.1.1.228" evidence="5 15"/>
<comment type="function">
    <text evidence="1 15 17">Specifically methylates guanosine-37 in various tRNAs.</text>
</comment>
<organism evidence="20 21">
    <name type="scientific">Candidatus Arcanibacter lacustris</name>
    <dbReference type="NCBI Taxonomy" id="1607817"/>
    <lineage>
        <taxon>Bacteria</taxon>
        <taxon>Pseudomonadati</taxon>
        <taxon>Pseudomonadota</taxon>
        <taxon>Alphaproteobacteria</taxon>
        <taxon>Rickettsiales</taxon>
        <taxon>Candidatus Arcanibacter</taxon>
    </lineage>
</organism>
<evidence type="ECO:0000256" key="4">
    <source>
        <dbReference type="ARBA" id="ARBA00011738"/>
    </source>
</evidence>
<dbReference type="AlphaFoldDB" id="A0A0F5MQS1"/>
<evidence type="ECO:0000256" key="14">
    <source>
        <dbReference type="ARBA" id="ARBA00047783"/>
    </source>
</evidence>
<dbReference type="SUPFAM" id="SSF75217">
    <property type="entry name" value="alpha/beta knot"/>
    <property type="match status" value="1"/>
</dbReference>
<keyword evidence="21" id="KW-1185">Reference proteome</keyword>
<comment type="subunit">
    <text evidence="4 15 17">Homodimer.</text>
</comment>
<dbReference type="NCBIfam" id="TIGR00088">
    <property type="entry name" value="trmD"/>
    <property type="match status" value="1"/>
</dbReference>
<dbReference type="Pfam" id="PF01746">
    <property type="entry name" value="tRNA_m1G_MT"/>
    <property type="match status" value="1"/>
</dbReference>
<dbReference type="EMBL" id="JYHA01000087">
    <property type="protein sequence ID" value="KKB96392.1"/>
    <property type="molecule type" value="Genomic_DNA"/>
</dbReference>
<evidence type="ECO:0000256" key="13">
    <source>
        <dbReference type="ARBA" id="ARBA00033392"/>
    </source>
</evidence>
<evidence type="ECO:0000256" key="18">
    <source>
        <dbReference type="SAM" id="MobiDB-lite"/>
    </source>
</evidence>
<keyword evidence="8 15" id="KW-0489">Methyltransferase</keyword>